<dbReference type="EMBL" id="LSRF01000058">
    <property type="protein sequence ID" value="KXP03430.1"/>
    <property type="molecule type" value="Genomic_DNA"/>
</dbReference>
<sequence>MRLFRNADRRYPFLGESGEQPPGRWHGTGEGPVQYLADTPDGAWAEFLRHEEITEVEDLAGVSRALWCIDIDLGEPVRVDLPESVLVGGVESYAQCRAAAGELRAAGSTVITAPSAALMPGSAGGQQVSRGAVVPGPERDGAVVVAFGAYPDAEGWSVVEDGRPPARLLDHVRAL</sequence>
<evidence type="ECO:0000313" key="2">
    <source>
        <dbReference type="EMBL" id="KXO97957.1"/>
    </source>
</evidence>
<protein>
    <recommendedName>
        <fullName evidence="1">RES domain-containing protein</fullName>
    </recommendedName>
</protein>
<evidence type="ECO:0000259" key="1">
    <source>
        <dbReference type="Pfam" id="PF08808"/>
    </source>
</evidence>
<accession>A0A137ZZ08</accession>
<reference evidence="2 5" key="2">
    <citation type="submission" date="2016-02" db="EMBL/GenBank/DDBJ databases">
        <authorList>
            <person name="Teng J.L."/>
            <person name="Tang Y."/>
            <person name="Huang Y."/>
            <person name="Guo F."/>
            <person name="Wei W."/>
            <person name="Chen J.H."/>
            <person name="Wong S.Y."/>
            <person name="Lau S.K."/>
            <person name="Woo P.C."/>
        </authorList>
    </citation>
    <scope>NUCLEOTIDE SEQUENCE [LARGE SCALE GENOMIC DNA]</scope>
    <source>
        <strain evidence="2 5">JCM 13375</strain>
    </source>
</reference>
<feature type="domain" description="RES" evidence="1">
    <location>
        <begin position="10"/>
        <end position="121"/>
    </location>
</feature>
<dbReference type="RefSeq" id="WP_068574203.1">
    <property type="nucleotide sequence ID" value="NZ_LSRE01000014.1"/>
</dbReference>
<gene>
    <name evidence="3" type="ORF">AXK60_16525</name>
    <name evidence="2" type="ORF">AXK61_20530</name>
</gene>
<organism evidence="3 4">
    <name type="scientific">Tsukamurella pseudospumae</name>
    <dbReference type="NCBI Taxonomy" id="239498"/>
    <lineage>
        <taxon>Bacteria</taxon>
        <taxon>Bacillati</taxon>
        <taxon>Actinomycetota</taxon>
        <taxon>Actinomycetes</taxon>
        <taxon>Mycobacteriales</taxon>
        <taxon>Tsukamurellaceae</taxon>
        <taxon>Tsukamurella</taxon>
    </lineage>
</organism>
<evidence type="ECO:0000313" key="5">
    <source>
        <dbReference type="Proteomes" id="UP000070409"/>
    </source>
</evidence>
<keyword evidence="5" id="KW-1185">Reference proteome</keyword>
<reference evidence="3" key="1">
    <citation type="submission" date="2016-02" db="EMBL/GenBank/DDBJ databases">
        <authorList>
            <person name="Teng J.L."/>
            <person name="Yang Y."/>
            <person name="Huang Y."/>
            <person name="Guo F."/>
            <person name="Wei W."/>
            <person name="Chen J.H."/>
            <person name="Wong S.Y."/>
            <person name="Lau S.K."/>
            <person name="Woo P.C."/>
        </authorList>
    </citation>
    <scope>NUCLEOTIDE SEQUENCE</scope>
    <source>
        <strain evidence="3">JCM 15929</strain>
    </source>
</reference>
<dbReference type="STRING" id="239498.AXK60_16525"/>
<comment type="caution">
    <text evidence="3">The sequence shown here is derived from an EMBL/GenBank/DDBJ whole genome shotgun (WGS) entry which is preliminary data.</text>
</comment>
<dbReference type="AlphaFoldDB" id="A0A137ZZ08"/>
<name>A0A137ZZ08_9ACTN</name>
<evidence type="ECO:0000313" key="4">
    <source>
        <dbReference type="Proteomes" id="UP000070258"/>
    </source>
</evidence>
<dbReference type="InterPro" id="IPR014914">
    <property type="entry name" value="RES_dom"/>
</dbReference>
<proteinExistence type="predicted"/>
<dbReference type="Proteomes" id="UP000070258">
    <property type="component" value="Unassembled WGS sequence"/>
</dbReference>
<dbReference type="Proteomes" id="UP000070409">
    <property type="component" value="Unassembled WGS sequence"/>
</dbReference>
<dbReference type="Pfam" id="PF08808">
    <property type="entry name" value="RES"/>
    <property type="match status" value="1"/>
</dbReference>
<evidence type="ECO:0000313" key="3">
    <source>
        <dbReference type="EMBL" id="KXP03430.1"/>
    </source>
</evidence>
<reference evidence="4" key="3">
    <citation type="submission" date="2016-02" db="EMBL/GenBank/DDBJ databases">
        <authorList>
            <person name="Wen L."/>
            <person name="He K."/>
            <person name="Yang H."/>
        </authorList>
    </citation>
    <scope>NUCLEOTIDE SEQUENCE [LARGE SCALE GENOMIC DNA]</scope>
    <source>
        <strain evidence="4">JCM 15929</strain>
    </source>
</reference>
<dbReference type="EMBL" id="LSRE01000014">
    <property type="protein sequence ID" value="KXO97957.1"/>
    <property type="molecule type" value="Genomic_DNA"/>
</dbReference>